<evidence type="ECO:0000256" key="1">
    <source>
        <dbReference type="SAM" id="SignalP"/>
    </source>
</evidence>
<gene>
    <name evidence="2" type="ORF">ACFQZJ_02670</name>
</gene>
<dbReference type="Proteomes" id="UP001597012">
    <property type="component" value="Unassembled WGS sequence"/>
</dbReference>
<sequence>MKKLVKSTATLAILLATAIGMANDPNMSLTSGINSKSLVFEMDAQSLESKIKMTDNNARIIYSENILNKNYTKKFNLEKLEVGTYYFSIENDLSAVVYTLDVNRKEVKIEKKKENTTKPVFRQTGDRISINLFNDDRQKVTIEIVDNHDNIIFIESTKGELIIGKAFNFEKAKKGHYSITVKDGKKRYYHSIFVG</sequence>
<dbReference type="EMBL" id="JBHTHY010000003">
    <property type="protein sequence ID" value="MFD0796349.1"/>
    <property type="molecule type" value="Genomic_DNA"/>
</dbReference>
<accession>A0ABW3B148</accession>
<evidence type="ECO:0000313" key="3">
    <source>
        <dbReference type="Proteomes" id="UP001597012"/>
    </source>
</evidence>
<evidence type="ECO:0008006" key="4">
    <source>
        <dbReference type="Google" id="ProtNLM"/>
    </source>
</evidence>
<keyword evidence="1" id="KW-0732">Signal</keyword>
<comment type="caution">
    <text evidence="2">The sequence shown here is derived from an EMBL/GenBank/DDBJ whole genome shotgun (WGS) entry which is preliminary data.</text>
</comment>
<organism evidence="2 3">
    <name type="scientific">Maribacter chungangensis</name>
    <dbReference type="NCBI Taxonomy" id="1069117"/>
    <lineage>
        <taxon>Bacteria</taxon>
        <taxon>Pseudomonadati</taxon>
        <taxon>Bacteroidota</taxon>
        <taxon>Flavobacteriia</taxon>
        <taxon>Flavobacteriales</taxon>
        <taxon>Flavobacteriaceae</taxon>
        <taxon>Maribacter</taxon>
    </lineage>
</organism>
<proteinExistence type="predicted"/>
<feature type="signal peptide" evidence="1">
    <location>
        <begin position="1"/>
        <end position="22"/>
    </location>
</feature>
<keyword evidence="3" id="KW-1185">Reference proteome</keyword>
<reference evidence="3" key="1">
    <citation type="journal article" date="2019" name="Int. J. Syst. Evol. Microbiol.">
        <title>The Global Catalogue of Microorganisms (GCM) 10K type strain sequencing project: providing services to taxonomists for standard genome sequencing and annotation.</title>
        <authorList>
            <consortium name="The Broad Institute Genomics Platform"/>
            <consortium name="The Broad Institute Genome Sequencing Center for Infectious Disease"/>
            <person name="Wu L."/>
            <person name="Ma J."/>
        </authorList>
    </citation>
    <scope>NUCLEOTIDE SEQUENCE [LARGE SCALE GENOMIC DNA]</scope>
    <source>
        <strain evidence="3">CCUG 61948</strain>
    </source>
</reference>
<feature type="chain" id="PRO_5047186866" description="Por secretion system C-terminal sorting domain-containing protein" evidence="1">
    <location>
        <begin position="23"/>
        <end position="195"/>
    </location>
</feature>
<protein>
    <recommendedName>
        <fullName evidence="4">Por secretion system C-terminal sorting domain-containing protein</fullName>
    </recommendedName>
</protein>
<dbReference type="RefSeq" id="WP_379932096.1">
    <property type="nucleotide sequence ID" value="NZ_JBHTHY010000003.1"/>
</dbReference>
<evidence type="ECO:0000313" key="2">
    <source>
        <dbReference type="EMBL" id="MFD0796349.1"/>
    </source>
</evidence>
<name>A0ABW3B148_9FLAO</name>